<protein>
    <submittedName>
        <fullName evidence="1">Uncharacterized protein</fullName>
    </submittedName>
</protein>
<dbReference type="Proteomes" id="UP000287188">
    <property type="component" value="Unassembled WGS sequence"/>
</dbReference>
<keyword evidence="2" id="KW-1185">Reference proteome</keyword>
<sequence>MMQEEPVLCLVVLDDYFARMLECKGVSHWIGSGYLSMLYACSYMLTWQAGINLK</sequence>
<dbReference type="EMBL" id="BIFS01000001">
    <property type="protein sequence ID" value="GCE16424.1"/>
    <property type="molecule type" value="Genomic_DNA"/>
</dbReference>
<organism evidence="1 2">
    <name type="scientific">Dictyobacter kobayashii</name>
    <dbReference type="NCBI Taxonomy" id="2014872"/>
    <lineage>
        <taxon>Bacteria</taxon>
        <taxon>Bacillati</taxon>
        <taxon>Chloroflexota</taxon>
        <taxon>Ktedonobacteria</taxon>
        <taxon>Ktedonobacterales</taxon>
        <taxon>Dictyobacteraceae</taxon>
        <taxon>Dictyobacter</taxon>
    </lineage>
</organism>
<accession>A0A402ABF3</accession>
<name>A0A402ABF3_9CHLR</name>
<dbReference type="AlphaFoldDB" id="A0A402ABF3"/>
<evidence type="ECO:0000313" key="2">
    <source>
        <dbReference type="Proteomes" id="UP000287188"/>
    </source>
</evidence>
<reference evidence="2" key="1">
    <citation type="submission" date="2018-12" db="EMBL/GenBank/DDBJ databases">
        <title>Tengunoibacter tsumagoiensis gen. nov., sp. nov., Dictyobacter kobayashii sp. nov., D. alpinus sp. nov., and D. joshuensis sp. nov. and description of Dictyobacteraceae fam. nov. within the order Ktedonobacterales isolated from Tengu-no-mugimeshi.</title>
        <authorList>
            <person name="Wang C.M."/>
            <person name="Zheng Y."/>
            <person name="Sakai Y."/>
            <person name="Toyoda A."/>
            <person name="Minakuchi Y."/>
            <person name="Abe K."/>
            <person name="Yokota A."/>
            <person name="Yabe S."/>
        </authorList>
    </citation>
    <scope>NUCLEOTIDE SEQUENCE [LARGE SCALE GENOMIC DNA]</scope>
    <source>
        <strain evidence="2">Uno11</strain>
    </source>
</reference>
<evidence type="ECO:0000313" key="1">
    <source>
        <dbReference type="EMBL" id="GCE16424.1"/>
    </source>
</evidence>
<gene>
    <name evidence="1" type="ORF">KDK_02240</name>
</gene>
<comment type="caution">
    <text evidence="1">The sequence shown here is derived from an EMBL/GenBank/DDBJ whole genome shotgun (WGS) entry which is preliminary data.</text>
</comment>
<proteinExistence type="predicted"/>